<evidence type="ECO:0000313" key="2">
    <source>
        <dbReference type="Proteomes" id="UP001642260"/>
    </source>
</evidence>
<protein>
    <submittedName>
        <fullName evidence="1">Uncharacterized protein</fullName>
    </submittedName>
</protein>
<proteinExistence type="predicted"/>
<accession>A0ABC8LUT6</accession>
<dbReference type="Proteomes" id="UP001642260">
    <property type="component" value="Unassembled WGS sequence"/>
</dbReference>
<reference evidence="1 2" key="1">
    <citation type="submission" date="2022-03" db="EMBL/GenBank/DDBJ databases">
        <authorList>
            <person name="Macdonald S."/>
            <person name="Ahmed S."/>
            <person name="Newling K."/>
        </authorList>
    </citation>
    <scope>NUCLEOTIDE SEQUENCE [LARGE SCALE GENOMIC DNA]</scope>
</reference>
<dbReference type="AlphaFoldDB" id="A0ABC8LUT6"/>
<gene>
    <name evidence="1" type="ORF">ERUC_LOCUS39639</name>
</gene>
<name>A0ABC8LUT6_ERUVS</name>
<organism evidence="1 2">
    <name type="scientific">Eruca vesicaria subsp. sativa</name>
    <name type="common">Garden rocket</name>
    <name type="synonym">Eruca sativa</name>
    <dbReference type="NCBI Taxonomy" id="29727"/>
    <lineage>
        <taxon>Eukaryota</taxon>
        <taxon>Viridiplantae</taxon>
        <taxon>Streptophyta</taxon>
        <taxon>Embryophyta</taxon>
        <taxon>Tracheophyta</taxon>
        <taxon>Spermatophyta</taxon>
        <taxon>Magnoliopsida</taxon>
        <taxon>eudicotyledons</taxon>
        <taxon>Gunneridae</taxon>
        <taxon>Pentapetalae</taxon>
        <taxon>rosids</taxon>
        <taxon>malvids</taxon>
        <taxon>Brassicales</taxon>
        <taxon>Brassicaceae</taxon>
        <taxon>Brassiceae</taxon>
        <taxon>Eruca</taxon>
    </lineage>
</organism>
<keyword evidence="2" id="KW-1185">Reference proteome</keyword>
<comment type="caution">
    <text evidence="1">The sequence shown here is derived from an EMBL/GenBank/DDBJ whole genome shotgun (WGS) entry which is preliminary data.</text>
</comment>
<sequence>MASALGTIPSPWRFMAIDPSPDLAFCAMAQKASAILNIAFLEPPSSNWASLMFPSQNKVQNLEKRYIKG</sequence>
<evidence type="ECO:0000313" key="1">
    <source>
        <dbReference type="EMBL" id="CAH8387156.1"/>
    </source>
</evidence>
<dbReference type="EMBL" id="CAKOAT010741820">
    <property type="protein sequence ID" value="CAH8387156.1"/>
    <property type="molecule type" value="Genomic_DNA"/>
</dbReference>